<sequence length="394" mass="43290">MLSFFKRRSLDFKRESGTYHELNGDRKISISEEMQAPTAQPLQINHHNFDILQLPHSLPGETWVNDSFSKIPRQAPVFQKPARKLQFSRAPNPKKCESVIRHLKTILADSNSKHDLIKGTDPLAAKKARSAALSKTDSKKILSHLNDPKYANTIISMLKQEPHPPYVSQQGENADRLPRGVCLRNSESELDAQSAAGSDMEDVIDVTKALNMRAPGSSEIIYLITGLSAGTLLSTIGQSTGFYDVLAMGSKNLIDRSEGHHELIGMVPKDRVSVWCYWWGFELALPLESIARLKTAKSIESAAVQMLLALTVAGGAVELLPFIRFLGAYLDMEWAAVNEQNKGKGVVIAATWALPMALVPRPWDFDSPSEIAPLVKANVPQGVEVLAVSSQCSA</sequence>
<organism evidence="1">
    <name type="scientific">Puccinia triticina (isolate 1-1 / race 1 (BBBD))</name>
    <name type="common">Brown leaf rust fungus</name>
    <dbReference type="NCBI Taxonomy" id="630390"/>
    <lineage>
        <taxon>Eukaryota</taxon>
        <taxon>Fungi</taxon>
        <taxon>Dikarya</taxon>
        <taxon>Basidiomycota</taxon>
        <taxon>Pucciniomycotina</taxon>
        <taxon>Pucciniomycetes</taxon>
        <taxon>Pucciniales</taxon>
        <taxon>Pucciniaceae</taxon>
        <taxon>Puccinia</taxon>
    </lineage>
</organism>
<evidence type="ECO:0000313" key="1">
    <source>
        <dbReference type="EMBL" id="OAV95652.1"/>
    </source>
</evidence>
<dbReference type="EnsemblFungi" id="PTTG_04172-t43_1">
    <property type="protein sequence ID" value="PTTG_04172-t43_1-p1"/>
    <property type="gene ID" value="PTTG_04172"/>
</dbReference>
<dbReference type="Proteomes" id="UP000005240">
    <property type="component" value="Unassembled WGS sequence"/>
</dbReference>
<evidence type="ECO:0000313" key="3">
    <source>
        <dbReference type="Proteomes" id="UP000005240"/>
    </source>
</evidence>
<reference evidence="1" key="1">
    <citation type="submission" date="2009-11" db="EMBL/GenBank/DDBJ databases">
        <authorList>
            <consortium name="The Broad Institute Genome Sequencing Platform"/>
            <person name="Ward D."/>
            <person name="Feldgarden M."/>
            <person name="Earl A."/>
            <person name="Young S.K."/>
            <person name="Zeng Q."/>
            <person name="Koehrsen M."/>
            <person name="Alvarado L."/>
            <person name="Berlin A."/>
            <person name="Bochicchio J."/>
            <person name="Borenstein D."/>
            <person name="Chapman S.B."/>
            <person name="Chen Z."/>
            <person name="Engels R."/>
            <person name="Freedman E."/>
            <person name="Gellesch M."/>
            <person name="Goldberg J."/>
            <person name="Griggs A."/>
            <person name="Gujja S."/>
            <person name="Heilman E."/>
            <person name="Heiman D."/>
            <person name="Hepburn T."/>
            <person name="Howarth C."/>
            <person name="Jen D."/>
            <person name="Larson L."/>
            <person name="Lewis B."/>
            <person name="Mehta T."/>
            <person name="Park D."/>
            <person name="Pearson M."/>
            <person name="Roberts A."/>
            <person name="Saif S."/>
            <person name="Shea T."/>
            <person name="Shenoy N."/>
            <person name="Sisk P."/>
            <person name="Stolte C."/>
            <person name="Sykes S."/>
            <person name="Thomson T."/>
            <person name="Walk T."/>
            <person name="White J."/>
            <person name="Yandava C."/>
            <person name="Izard J."/>
            <person name="Baranova O.V."/>
            <person name="Blanton J.M."/>
            <person name="Tanner A.C."/>
            <person name="Dewhirst F.E."/>
            <person name="Haas B."/>
            <person name="Nusbaum C."/>
            <person name="Birren B."/>
        </authorList>
    </citation>
    <scope>NUCLEOTIDE SEQUENCE [LARGE SCALE GENOMIC DNA]</scope>
    <source>
        <strain evidence="1">1-1 BBBD Race 1</strain>
    </source>
</reference>
<protein>
    <submittedName>
        <fullName evidence="1 2">Uncharacterized protein</fullName>
    </submittedName>
</protein>
<reference evidence="2" key="4">
    <citation type="submission" date="2025-05" db="UniProtKB">
        <authorList>
            <consortium name="EnsemblFungi"/>
        </authorList>
    </citation>
    <scope>IDENTIFICATION</scope>
    <source>
        <strain evidence="2">isolate 1-1 / race 1 (BBBD)</strain>
    </source>
</reference>
<name>A0A0C4ETP3_PUCT1</name>
<keyword evidence="3" id="KW-1185">Reference proteome</keyword>
<dbReference type="AlphaFoldDB" id="A0A0C4ETP3"/>
<gene>
    <name evidence="1" type="ORF">PTTG_04172</name>
</gene>
<dbReference type="VEuPathDB" id="FungiDB:PTTG_04172"/>
<evidence type="ECO:0000313" key="2">
    <source>
        <dbReference type="EnsemblFungi" id="PTTG_04172-t43_1-p1"/>
    </source>
</evidence>
<proteinExistence type="predicted"/>
<dbReference type="OMA" id="PKYANTI"/>
<dbReference type="OrthoDB" id="2434934at2759"/>
<accession>A0A0C4ETP3</accession>
<dbReference type="EMBL" id="ADAS02000027">
    <property type="protein sequence ID" value="OAV95652.1"/>
    <property type="molecule type" value="Genomic_DNA"/>
</dbReference>
<reference evidence="1" key="2">
    <citation type="submission" date="2016-05" db="EMBL/GenBank/DDBJ databases">
        <title>Comparative analysis highlights variable genome content of wheat rusts and divergence of the mating loci.</title>
        <authorList>
            <person name="Cuomo C.A."/>
            <person name="Bakkeren G."/>
            <person name="Szabo L."/>
            <person name="Khalil H."/>
            <person name="Joly D."/>
            <person name="Goldberg J."/>
            <person name="Young S."/>
            <person name="Zeng Q."/>
            <person name="Fellers J."/>
        </authorList>
    </citation>
    <scope>NUCLEOTIDE SEQUENCE [LARGE SCALE GENOMIC DNA]</scope>
    <source>
        <strain evidence="1">1-1 BBBD Race 1</strain>
    </source>
</reference>
<reference evidence="2 3" key="3">
    <citation type="journal article" date="2017" name="G3 (Bethesda)">
        <title>Comparative analysis highlights variable genome content of wheat rusts and divergence of the mating loci.</title>
        <authorList>
            <person name="Cuomo C.A."/>
            <person name="Bakkeren G."/>
            <person name="Khalil H.B."/>
            <person name="Panwar V."/>
            <person name="Joly D."/>
            <person name="Linning R."/>
            <person name="Sakthikumar S."/>
            <person name="Song X."/>
            <person name="Adiconis X."/>
            <person name="Fan L."/>
            <person name="Goldberg J.M."/>
            <person name="Levin J.Z."/>
            <person name="Young S."/>
            <person name="Zeng Q."/>
            <person name="Anikster Y."/>
            <person name="Bruce M."/>
            <person name="Wang M."/>
            <person name="Yin C."/>
            <person name="McCallum B."/>
            <person name="Szabo L.J."/>
            <person name="Hulbert S."/>
            <person name="Chen X."/>
            <person name="Fellers J.P."/>
        </authorList>
    </citation>
    <scope>NUCLEOTIDE SEQUENCE</scope>
    <source>
        <strain evidence="2">isolate 1-1 / race 1 (BBBD)</strain>
        <strain evidence="3">Isolate 1-1 / race 1 (BBBD)</strain>
    </source>
</reference>